<organism evidence="2 3">
    <name type="scientific">Neisseria dumasiana</name>
    <dbReference type="NCBI Taxonomy" id="1931275"/>
    <lineage>
        <taxon>Bacteria</taxon>
        <taxon>Pseudomonadati</taxon>
        <taxon>Pseudomonadota</taxon>
        <taxon>Betaproteobacteria</taxon>
        <taxon>Neisseriales</taxon>
        <taxon>Neisseriaceae</taxon>
        <taxon>Neisseria</taxon>
    </lineage>
</organism>
<proteinExistence type="predicted"/>
<accession>A0ABX3WKM6</accession>
<evidence type="ECO:0000313" key="2">
    <source>
        <dbReference type="EMBL" id="OSI32618.1"/>
    </source>
</evidence>
<feature type="transmembrane region" description="Helical" evidence="1">
    <location>
        <begin position="58"/>
        <end position="76"/>
    </location>
</feature>
<reference evidence="2 3" key="1">
    <citation type="submission" date="2017-01" db="EMBL/GenBank/DDBJ databases">
        <authorList>
            <person name="Wolfgang W.J."/>
            <person name="Cole J."/>
            <person name="Wroblewski D."/>
            <person name="Mcginnis J."/>
            <person name="Musser K.A."/>
        </authorList>
    </citation>
    <scope>NUCLEOTIDE SEQUENCE [LARGE SCALE GENOMIC DNA]</scope>
    <source>
        <strain evidence="2 3">93087</strain>
    </source>
</reference>
<feature type="transmembrane region" description="Helical" evidence="1">
    <location>
        <begin position="30"/>
        <end position="46"/>
    </location>
</feature>
<evidence type="ECO:0000256" key="1">
    <source>
        <dbReference type="SAM" id="Phobius"/>
    </source>
</evidence>
<keyword evidence="1" id="KW-0812">Transmembrane</keyword>
<evidence type="ECO:0000313" key="3">
    <source>
        <dbReference type="Proteomes" id="UP000193346"/>
    </source>
</evidence>
<keyword evidence="1" id="KW-0472">Membrane</keyword>
<comment type="caution">
    <text evidence="2">The sequence shown here is derived from an EMBL/GenBank/DDBJ whole genome shotgun (WGS) entry which is preliminary data.</text>
</comment>
<dbReference type="Proteomes" id="UP000193346">
    <property type="component" value="Unassembled WGS sequence"/>
</dbReference>
<name>A0ABX3WKM6_9NEIS</name>
<protein>
    <submittedName>
        <fullName evidence="2">Uncharacterized protein</fullName>
    </submittedName>
</protein>
<keyword evidence="3" id="KW-1185">Reference proteome</keyword>
<sequence>MKILIFTITVMVVLSWLKNTKLVNIIGYKNNLYILLHLVFLSWFAYEIQESQLTTNELLFFIFYILFLLIFLYKITKLIK</sequence>
<keyword evidence="1" id="KW-1133">Transmembrane helix</keyword>
<dbReference type="EMBL" id="MTAC01000026">
    <property type="protein sequence ID" value="OSI32618.1"/>
    <property type="molecule type" value="Genomic_DNA"/>
</dbReference>
<gene>
    <name evidence="2" type="ORF">BV913_09475</name>
</gene>